<keyword evidence="1" id="KW-0812">Transmembrane</keyword>
<evidence type="ECO:0000313" key="2">
    <source>
        <dbReference type="EMBL" id="KWW99946.1"/>
    </source>
</evidence>
<keyword evidence="1" id="KW-0472">Membrane</keyword>
<keyword evidence="1" id="KW-1133">Transmembrane helix</keyword>
<sequence length="75" mass="7744">MAAHLVLLVPYASAGLVAPPWAVAGLLLVWAALLVLALVLLRGRRPVLALAAPLLAAAMWLLVLTAGDLLLGWTA</sequence>
<evidence type="ECO:0000256" key="1">
    <source>
        <dbReference type="SAM" id="Phobius"/>
    </source>
</evidence>
<dbReference type="RefSeq" id="WP_197651741.1">
    <property type="nucleotide sequence ID" value="NZ_CP171739.1"/>
</dbReference>
<feature type="transmembrane region" description="Helical" evidence="1">
    <location>
        <begin position="48"/>
        <end position="73"/>
    </location>
</feature>
<dbReference type="AlphaFoldDB" id="A0A132MQ05"/>
<gene>
    <name evidence="2" type="ORF">LI90_1586</name>
</gene>
<dbReference type="EMBL" id="LAXD01000001">
    <property type="protein sequence ID" value="KWW99946.1"/>
    <property type="molecule type" value="Genomic_DNA"/>
</dbReference>
<dbReference type="Proteomes" id="UP000070188">
    <property type="component" value="Unassembled WGS sequence"/>
</dbReference>
<name>A0A132MQ05_9ACTN</name>
<proteinExistence type="predicted"/>
<protein>
    <submittedName>
        <fullName evidence="2">Uncharacterized protein</fullName>
    </submittedName>
</protein>
<comment type="caution">
    <text evidence="2">The sequence shown here is derived from an EMBL/GenBank/DDBJ whole genome shotgun (WGS) entry which is preliminary data.</text>
</comment>
<dbReference type="PATRIC" id="fig|1469144.10.peg.1734"/>
<reference evidence="3" key="1">
    <citation type="submission" date="2015-04" db="EMBL/GenBank/DDBJ databases">
        <title>Physiological reanalysis, assessment of diazotrophy, and genome sequences of multiple isolates of Streptomyces thermoautotrophicus.</title>
        <authorList>
            <person name="MacKellar D.C."/>
            <person name="Lieber L."/>
            <person name="Norman J."/>
            <person name="Bolger A."/>
            <person name="Tobin C."/>
            <person name="Murray J.W."/>
            <person name="Chang R."/>
            <person name="Ford T."/>
            <person name="Nguyen P.Q."/>
            <person name="Woodward J."/>
            <person name="Permingeat H."/>
            <person name="Joshi N.S."/>
            <person name="Silver P.A."/>
            <person name="Usadel B."/>
            <person name="Rutherford A.W."/>
            <person name="Friesen M."/>
            <person name="Prell J."/>
        </authorList>
    </citation>
    <scope>NUCLEOTIDE SEQUENCE [LARGE SCALE GENOMIC DNA]</scope>
    <source>
        <strain evidence="3">H1</strain>
    </source>
</reference>
<accession>A0A132MQ05</accession>
<feature type="transmembrane region" description="Helical" evidence="1">
    <location>
        <begin position="24"/>
        <end position="41"/>
    </location>
</feature>
<keyword evidence="3" id="KW-1185">Reference proteome</keyword>
<organism evidence="2 3">
    <name type="scientific">Carbonactinospora thermoautotrophica</name>
    <dbReference type="NCBI Taxonomy" id="1469144"/>
    <lineage>
        <taxon>Bacteria</taxon>
        <taxon>Bacillati</taxon>
        <taxon>Actinomycetota</taxon>
        <taxon>Actinomycetes</taxon>
        <taxon>Kitasatosporales</taxon>
        <taxon>Carbonactinosporaceae</taxon>
        <taxon>Carbonactinospora</taxon>
    </lineage>
</organism>
<evidence type="ECO:0000313" key="3">
    <source>
        <dbReference type="Proteomes" id="UP000070188"/>
    </source>
</evidence>